<keyword evidence="2" id="KW-1185">Reference proteome</keyword>
<dbReference type="EMBL" id="JAEUAW010000002">
    <property type="protein sequence ID" value="MBW9092515.1"/>
    <property type="molecule type" value="Genomic_DNA"/>
</dbReference>
<accession>A0ABS7HJC1</accession>
<proteinExistence type="predicted"/>
<name>A0ABS7HJC1_9MICO</name>
<organism evidence="1 2">
    <name type="scientific">Microbacterium jejuense</name>
    <dbReference type="NCBI Taxonomy" id="1263637"/>
    <lineage>
        <taxon>Bacteria</taxon>
        <taxon>Bacillati</taxon>
        <taxon>Actinomycetota</taxon>
        <taxon>Actinomycetes</taxon>
        <taxon>Micrococcales</taxon>
        <taxon>Microbacteriaceae</taxon>
        <taxon>Microbacterium</taxon>
    </lineage>
</organism>
<dbReference type="Proteomes" id="UP001196843">
    <property type="component" value="Unassembled WGS sequence"/>
</dbReference>
<protein>
    <recommendedName>
        <fullName evidence="3">Exonuclease SbcCD, C subunit</fullName>
    </recommendedName>
</protein>
<reference evidence="1 2" key="1">
    <citation type="journal article" date="2021" name="MBio">
        <title>Poor Competitiveness of Bradyrhizobium in Pigeon Pea Root Colonization in Indian Soils.</title>
        <authorList>
            <person name="Chalasani D."/>
            <person name="Basu A."/>
            <person name="Pullabhotla S.V.S.R.N."/>
            <person name="Jorrin B."/>
            <person name="Neal A.L."/>
            <person name="Poole P.S."/>
            <person name="Podile A.R."/>
            <person name="Tkacz A."/>
        </authorList>
    </citation>
    <scope>NUCLEOTIDE SEQUENCE [LARGE SCALE GENOMIC DNA]</scope>
    <source>
        <strain evidence="1 2">HU14</strain>
    </source>
</reference>
<dbReference type="SUPFAM" id="SSF52540">
    <property type="entry name" value="P-loop containing nucleoside triphosphate hydrolases"/>
    <property type="match status" value="1"/>
</dbReference>
<gene>
    <name evidence="1" type="ORF">JNB62_02325</name>
</gene>
<dbReference type="Pfam" id="PF13558">
    <property type="entry name" value="SbcC_Walker_B"/>
    <property type="match status" value="1"/>
</dbReference>
<dbReference type="RefSeq" id="WP_220299274.1">
    <property type="nucleotide sequence ID" value="NZ_JAEUAW010000002.1"/>
</dbReference>
<dbReference type="InterPro" id="IPR027417">
    <property type="entry name" value="P-loop_NTPase"/>
</dbReference>
<evidence type="ECO:0008006" key="3">
    <source>
        <dbReference type="Google" id="ProtNLM"/>
    </source>
</evidence>
<evidence type="ECO:0000313" key="1">
    <source>
        <dbReference type="EMBL" id="MBW9092515.1"/>
    </source>
</evidence>
<evidence type="ECO:0000313" key="2">
    <source>
        <dbReference type="Proteomes" id="UP001196843"/>
    </source>
</evidence>
<comment type="caution">
    <text evidence="1">The sequence shown here is derived from an EMBL/GenBank/DDBJ whole genome shotgun (WGS) entry which is preliminary data.</text>
</comment>
<sequence>MLRPFALTLLVRSDILATVRRWVDEHHLGTRLVYEEVERNSPPPRPASSPISLVHRVSIADGAFAEWVSGALSERYDVACVDAVDDLDDHARAVTINGQIKSSRTRYEKNDRIAIAERSHWVLGDRDAKLEALVERRQAAQREWDAANDVVRSAMVRQRAASERVGALRAIREQRWADIDRDTAASAVADLRHQLVVLTRGDGDLQQAIDASEAARAVRDRLRGRAKDAGIVLSETRHRLRDLDEVVAGLDAEIASGALAEVDEETTSALDTRYRAVQRSIARSTIAEVGQQVQDRLHRERDRALTTAIEAGNLCQRLITEFVDHWPAASADLSASIADRRGFLEMLNEIVAHGLPEYEARFLQLFRERSSSLIGELRNEILGAPREIEDRVRPVNASLRRSPFDADRYLRLRVKTRRTDTVNRFMNDLKSISEGSWGDDDAASAEARFALLADLMRRFSSSDHVDRVWTSQCLDTRLHVRFRAEEIDDHDRVHATYDSGAAMSGGQQQKLVVFCLAAALRYRLADPDDEYSRYGTIVLDEAFDKADTRYTRMALDVFVAFGFQLVLATPQKLLQTIEPYVGAATSIDNPTRRRSTVADVTWTDRATDEDNT</sequence>